<organism evidence="1 2">
    <name type="scientific">Insolitispirillum peregrinum</name>
    <dbReference type="NCBI Taxonomy" id="80876"/>
    <lineage>
        <taxon>Bacteria</taxon>
        <taxon>Pseudomonadati</taxon>
        <taxon>Pseudomonadota</taxon>
        <taxon>Alphaproteobacteria</taxon>
        <taxon>Rhodospirillales</taxon>
        <taxon>Novispirillaceae</taxon>
        <taxon>Insolitispirillum</taxon>
    </lineage>
</organism>
<evidence type="ECO:0000313" key="2">
    <source>
        <dbReference type="Proteomes" id="UP000185678"/>
    </source>
</evidence>
<dbReference type="EMBL" id="FTOA01000002">
    <property type="protein sequence ID" value="SIS47006.1"/>
    <property type="molecule type" value="Genomic_DNA"/>
</dbReference>
<evidence type="ECO:0000313" key="1">
    <source>
        <dbReference type="EMBL" id="SIS47006.1"/>
    </source>
</evidence>
<name>A0A1N7JCK5_9PROT</name>
<protein>
    <submittedName>
        <fullName evidence="1">Uncharacterized protein</fullName>
    </submittedName>
</protein>
<accession>A0A1N7JCK5</accession>
<gene>
    <name evidence="1" type="ORF">SAMN05421779_10297</name>
</gene>
<sequence>MSEKKDLPLSPVDERVKVLEALRTVALRFEKDVGKLGYHEIALLLGTARTAAEENLRSLSDDSTRQ</sequence>
<dbReference type="AlphaFoldDB" id="A0A1N7JCK5"/>
<proteinExistence type="predicted"/>
<dbReference type="Proteomes" id="UP000185678">
    <property type="component" value="Unassembled WGS sequence"/>
</dbReference>
<dbReference type="RefSeq" id="WP_175616978.1">
    <property type="nucleotide sequence ID" value="NZ_FTOA01000002.1"/>
</dbReference>
<keyword evidence="2" id="KW-1185">Reference proteome</keyword>
<reference evidence="1 2" key="1">
    <citation type="submission" date="2017-01" db="EMBL/GenBank/DDBJ databases">
        <authorList>
            <person name="Mah S.A."/>
            <person name="Swanson W.J."/>
            <person name="Moy G.W."/>
            <person name="Vacquier V.D."/>
        </authorList>
    </citation>
    <scope>NUCLEOTIDE SEQUENCE [LARGE SCALE GENOMIC DNA]</scope>
    <source>
        <strain evidence="1 2">DSM 11589</strain>
    </source>
</reference>